<evidence type="ECO:0000259" key="3">
    <source>
        <dbReference type="Pfam" id="PF11800"/>
    </source>
</evidence>
<evidence type="ECO:0000256" key="1">
    <source>
        <dbReference type="SAM" id="MobiDB-lite"/>
    </source>
</evidence>
<dbReference type="Pfam" id="PF03428">
    <property type="entry name" value="RP-C"/>
    <property type="match status" value="1"/>
</dbReference>
<protein>
    <submittedName>
        <fullName evidence="4">Plasmid replication protein RepC</fullName>
    </submittedName>
</protein>
<name>A0ABV3LBD1_9RHOB</name>
<proteinExistence type="predicted"/>
<dbReference type="InterPro" id="IPR005090">
    <property type="entry name" value="RepC_N"/>
</dbReference>
<feature type="compositionally biased region" description="Basic and acidic residues" evidence="1">
    <location>
        <begin position="263"/>
        <end position="274"/>
    </location>
</feature>
<evidence type="ECO:0000313" key="4">
    <source>
        <dbReference type="EMBL" id="MEV8468869.1"/>
    </source>
</evidence>
<dbReference type="InterPro" id="IPR047611">
    <property type="entry name" value="RepABC_RepC"/>
</dbReference>
<dbReference type="RefSeq" id="WP_366194825.1">
    <property type="nucleotide sequence ID" value="NZ_JBFBVU010000046.1"/>
</dbReference>
<gene>
    <name evidence="4" type="primary">repC</name>
    <name evidence="4" type="ORF">AB0T83_19125</name>
</gene>
<dbReference type="NCBIfam" id="NF040974">
    <property type="entry name" value="RepABC_RepC"/>
    <property type="match status" value="1"/>
</dbReference>
<accession>A0ABV3LBD1</accession>
<dbReference type="Pfam" id="PF11800">
    <property type="entry name" value="RP-C_C"/>
    <property type="match status" value="1"/>
</dbReference>
<feature type="domain" description="Plasmid replication protein C C-terminal" evidence="3">
    <location>
        <begin position="333"/>
        <end position="434"/>
    </location>
</feature>
<dbReference type="EMBL" id="JBFBVU010000046">
    <property type="protein sequence ID" value="MEV8468869.1"/>
    <property type="molecule type" value="Genomic_DNA"/>
</dbReference>
<keyword evidence="5" id="KW-1185">Reference proteome</keyword>
<organism evidence="4 5">
    <name type="scientific">Meridianimarinicoccus marinus</name>
    <dbReference type="NCBI Taxonomy" id="3231483"/>
    <lineage>
        <taxon>Bacteria</taxon>
        <taxon>Pseudomonadati</taxon>
        <taxon>Pseudomonadota</taxon>
        <taxon>Alphaproteobacteria</taxon>
        <taxon>Rhodobacterales</taxon>
        <taxon>Paracoccaceae</taxon>
        <taxon>Meridianimarinicoccus</taxon>
    </lineage>
</organism>
<sequence length="438" mass="48538">MSQTRTHVSNISRPSGWRKASIDMVNAERHAEAGEKSAVSKTRAFTAVKRVGAHIGLKSSDILLLDTLGAFTKPQDWEDGRRPIVWPSNAYLVEQTGFSLSALKRHARRLAEFGVIAFKDSTNGKRWGRRDSDGVIVEAYGFDLSPLSARAHEFEALWKDVQAERSLCLRLKRQVTVTRRMVRASIEGALSEGLNGPWAHFKDLLEELLQRLPRRKTSSELLLKLLAELTALKDRVDAAYLDGRDPDDETETTLDASTLRSTSVHEMDPKKTNSEPHIPTTKQLNLVISSCLEENEGEVSAPCQEALPQWDRGKTGLQPPSTDLRNPSLKVSTALLACPNFASWAHSLGGHLRNWHDLYRLAGQFRPMIGVTNDTWRQAQEQLGAQSATIAFVLVFEKHCAGEIGSPGGYLRGMVRKAGAGDLHLERSIYGRMSAQAA</sequence>
<feature type="compositionally biased region" description="Polar residues" evidence="1">
    <location>
        <begin position="253"/>
        <end position="262"/>
    </location>
</feature>
<reference evidence="4 5" key="1">
    <citation type="submission" date="2024-07" db="EMBL/GenBank/DDBJ databases">
        <authorList>
            <person name="Kang M."/>
        </authorList>
    </citation>
    <scope>NUCLEOTIDE SEQUENCE [LARGE SCALE GENOMIC DNA]</scope>
    <source>
        <strain evidence="4 5">DFM31</strain>
    </source>
</reference>
<evidence type="ECO:0000259" key="2">
    <source>
        <dbReference type="Pfam" id="PF03428"/>
    </source>
</evidence>
<dbReference type="InterPro" id="IPR021760">
    <property type="entry name" value="RepC_C"/>
</dbReference>
<dbReference type="Proteomes" id="UP001553161">
    <property type="component" value="Unassembled WGS sequence"/>
</dbReference>
<comment type="caution">
    <text evidence="4">The sequence shown here is derived from an EMBL/GenBank/DDBJ whole genome shotgun (WGS) entry which is preliminary data.</text>
</comment>
<feature type="domain" description="Plasmid replication protein C N-terminal" evidence="2">
    <location>
        <begin position="18"/>
        <end position="187"/>
    </location>
</feature>
<evidence type="ECO:0000313" key="5">
    <source>
        <dbReference type="Proteomes" id="UP001553161"/>
    </source>
</evidence>
<feature type="region of interest" description="Disordered" evidence="1">
    <location>
        <begin position="242"/>
        <end position="278"/>
    </location>
</feature>